<accession>A0A3M2L053</accession>
<dbReference type="EMBL" id="RFFH01000008">
    <property type="protein sequence ID" value="RMI31052.1"/>
    <property type="molecule type" value="Genomic_DNA"/>
</dbReference>
<name>A0A3M2L053_9NOCA</name>
<feature type="domain" description="N-acetyltransferase" evidence="1">
    <location>
        <begin position="11"/>
        <end position="97"/>
    </location>
</feature>
<evidence type="ECO:0000259" key="1">
    <source>
        <dbReference type="PROSITE" id="PS51729"/>
    </source>
</evidence>
<dbReference type="OrthoDB" id="5405911at2"/>
<sequence>MTDQAVTATVARNDAQHRFEVWYGDRLAGFAEFRERDRDIVFIATEVDTEFTAIGLGDVLVREAVEDVIERDLLVVARCPFLKGWLDKHPEFDAHVVGKGVQR</sequence>
<keyword evidence="2" id="KW-0808">Transferase</keyword>
<dbReference type="InterPro" id="IPR031165">
    <property type="entry name" value="GNAT_YJDJ"/>
</dbReference>
<proteinExistence type="predicted"/>
<dbReference type="Gene3D" id="3.40.630.30">
    <property type="match status" value="1"/>
</dbReference>
<keyword evidence="3" id="KW-1185">Reference proteome</keyword>
<dbReference type="InterPro" id="IPR016181">
    <property type="entry name" value="Acyl_CoA_acyltransferase"/>
</dbReference>
<dbReference type="Proteomes" id="UP000279275">
    <property type="component" value="Unassembled WGS sequence"/>
</dbReference>
<dbReference type="RefSeq" id="WP_122189717.1">
    <property type="nucleotide sequence ID" value="NZ_RFFH01000008.1"/>
</dbReference>
<dbReference type="SUPFAM" id="SSF55729">
    <property type="entry name" value="Acyl-CoA N-acyltransferases (Nat)"/>
    <property type="match status" value="1"/>
</dbReference>
<organism evidence="2 3">
    <name type="scientific">Nocardia stercoris</name>
    <dbReference type="NCBI Taxonomy" id="2483361"/>
    <lineage>
        <taxon>Bacteria</taxon>
        <taxon>Bacillati</taxon>
        <taxon>Actinomycetota</taxon>
        <taxon>Actinomycetes</taxon>
        <taxon>Mycobacteriales</taxon>
        <taxon>Nocardiaceae</taxon>
        <taxon>Nocardia</taxon>
    </lineage>
</organism>
<gene>
    <name evidence="2" type="ORF">EBN03_20105</name>
</gene>
<dbReference type="GO" id="GO:0016740">
    <property type="term" value="F:transferase activity"/>
    <property type="evidence" value="ECO:0007669"/>
    <property type="project" value="UniProtKB-KW"/>
</dbReference>
<comment type="caution">
    <text evidence="2">The sequence shown here is derived from an EMBL/GenBank/DDBJ whole genome shotgun (WGS) entry which is preliminary data.</text>
</comment>
<dbReference type="AlphaFoldDB" id="A0A3M2L053"/>
<protein>
    <submittedName>
        <fullName evidence="2">N-acetyltransferase</fullName>
    </submittedName>
</protein>
<reference evidence="2 3" key="1">
    <citation type="submission" date="2018-10" db="EMBL/GenBank/DDBJ databases">
        <title>Isolation from cow dung.</title>
        <authorList>
            <person name="Ling L."/>
        </authorList>
    </citation>
    <scope>NUCLEOTIDE SEQUENCE [LARGE SCALE GENOMIC DNA]</scope>
    <source>
        <strain evidence="2 3">NEAU-LL90</strain>
    </source>
</reference>
<dbReference type="Pfam" id="PF14542">
    <property type="entry name" value="Acetyltransf_CG"/>
    <property type="match status" value="1"/>
</dbReference>
<evidence type="ECO:0000313" key="2">
    <source>
        <dbReference type="EMBL" id="RMI31052.1"/>
    </source>
</evidence>
<evidence type="ECO:0000313" key="3">
    <source>
        <dbReference type="Proteomes" id="UP000279275"/>
    </source>
</evidence>
<dbReference type="PROSITE" id="PS51729">
    <property type="entry name" value="GNAT_YJDJ"/>
    <property type="match status" value="1"/>
</dbReference>